<accession>A0A931DNR2</accession>
<evidence type="ECO:0000313" key="2">
    <source>
        <dbReference type="Proteomes" id="UP000614047"/>
    </source>
</evidence>
<dbReference type="RefSeq" id="WP_197013357.1">
    <property type="nucleotide sequence ID" value="NZ_BAABES010000001.1"/>
</dbReference>
<dbReference type="AlphaFoldDB" id="A0A931DNR2"/>
<organism evidence="1 2">
    <name type="scientific">Actinomadura viridis</name>
    <dbReference type="NCBI Taxonomy" id="58110"/>
    <lineage>
        <taxon>Bacteria</taxon>
        <taxon>Bacillati</taxon>
        <taxon>Actinomycetota</taxon>
        <taxon>Actinomycetes</taxon>
        <taxon>Streptosporangiales</taxon>
        <taxon>Thermomonosporaceae</taxon>
        <taxon>Actinomadura</taxon>
    </lineage>
</organism>
<reference evidence="1" key="1">
    <citation type="submission" date="2020-11" db="EMBL/GenBank/DDBJ databases">
        <title>Sequencing the genomes of 1000 actinobacteria strains.</title>
        <authorList>
            <person name="Klenk H.-P."/>
        </authorList>
    </citation>
    <scope>NUCLEOTIDE SEQUENCE</scope>
    <source>
        <strain evidence="1">DSM 43175</strain>
    </source>
</reference>
<keyword evidence="2" id="KW-1185">Reference proteome</keyword>
<name>A0A931DNR2_9ACTN</name>
<dbReference type="Proteomes" id="UP000614047">
    <property type="component" value="Unassembled WGS sequence"/>
</dbReference>
<evidence type="ECO:0000313" key="1">
    <source>
        <dbReference type="EMBL" id="MBG6090976.1"/>
    </source>
</evidence>
<evidence type="ECO:0008006" key="3">
    <source>
        <dbReference type="Google" id="ProtNLM"/>
    </source>
</evidence>
<dbReference type="EMBL" id="JADOUA010000001">
    <property type="protein sequence ID" value="MBG6090976.1"/>
    <property type="molecule type" value="Genomic_DNA"/>
</dbReference>
<protein>
    <recommendedName>
        <fullName evidence="3">Lipoprotein</fullName>
    </recommendedName>
</protein>
<sequence>MGTRVWGLGLAVPLVLGLAACGGDDGGTGVASAGGTVAKASASPTRSLSPEDAQLKFAQCMRQNGIDMPDPQAGGGNFRMELRKNGNREKLQAAMEKCRPFLEASGKLPEFRDPKFRDQMVKFAQCARKNGIDIPDPSGEGLQGFFKEVDRADLRKAREVCGHLLPGRQK</sequence>
<gene>
    <name evidence="1" type="ORF">IW256_005089</name>
</gene>
<comment type="caution">
    <text evidence="1">The sequence shown here is derived from an EMBL/GenBank/DDBJ whole genome shotgun (WGS) entry which is preliminary data.</text>
</comment>
<dbReference type="PROSITE" id="PS51257">
    <property type="entry name" value="PROKAR_LIPOPROTEIN"/>
    <property type="match status" value="1"/>
</dbReference>
<proteinExistence type="predicted"/>